<evidence type="ECO:0000313" key="3">
    <source>
        <dbReference type="Proteomes" id="UP000521943"/>
    </source>
</evidence>
<evidence type="ECO:0000256" key="1">
    <source>
        <dbReference type="SAM" id="MobiDB-lite"/>
    </source>
</evidence>
<feature type="region of interest" description="Disordered" evidence="1">
    <location>
        <begin position="379"/>
        <end position="402"/>
    </location>
</feature>
<dbReference type="OrthoDB" id="5348546at2759"/>
<dbReference type="EMBL" id="JACGCI010000006">
    <property type="protein sequence ID" value="KAF6763387.1"/>
    <property type="molecule type" value="Genomic_DNA"/>
</dbReference>
<gene>
    <name evidence="2" type="ORF">DFP72DRAFT_530119</name>
</gene>
<proteinExistence type="predicted"/>
<dbReference type="Proteomes" id="UP000521943">
    <property type="component" value="Unassembled WGS sequence"/>
</dbReference>
<evidence type="ECO:0000313" key="2">
    <source>
        <dbReference type="EMBL" id="KAF6763387.1"/>
    </source>
</evidence>
<feature type="compositionally biased region" description="Polar residues" evidence="1">
    <location>
        <begin position="235"/>
        <end position="245"/>
    </location>
</feature>
<dbReference type="AlphaFoldDB" id="A0A8H6IFH0"/>
<feature type="compositionally biased region" description="Low complexity" evidence="1">
    <location>
        <begin position="463"/>
        <end position="479"/>
    </location>
</feature>
<feature type="region of interest" description="Disordered" evidence="1">
    <location>
        <begin position="154"/>
        <end position="186"/>
    </location>
</feature>
<protein>
    <submittedName>
        <fullName evidence="2">Uncharacterized protein</fullName>
    </submittedName>
</protein>
<feature type="compositionally biased region" description="Low complexity" evidence="1">
    <location>
        <begin position="531"/>
        <end position="549"/>
    </location>
</feature>
<feature type="compositionally biased region" description="Low complexity" evidence="1">
    <location>
        <begin position="320"/>
        <end position="339"/>
    </location>
</feature>
<sequence>MGLLITSTAMSTRPPPLAAISRVHKDRFQRPENAYPAPSSWSKRSTMPMARSSSPPLSSSPPRTTYSARDSDSYAFIHNSSPTIGHGIDLPAFQRHSEDPMPWEYKATRPYKPTHHFDISEARYPQYDAYDIPPSSELEIDYTVDDADVSLPEIDSETTSESSPGHGSIYFSDSEEDMAQDDSAEDDGVFSFGYSTLRSTCFRVSSERGQWKNDPTALKPSATANLSSIRRLRQSVPTPSRQPSENLPAASRPVSEPLPADIPNEKVLVEEPTHDDADGQELSEEVLAPSSPSVPHSDRPITPEPQALPEYSSPLPPSSPLLSPMSGCVSSMSRSVSPLSLPPSSPSFMPMEDLLLDEDVEPLDSNVNVKSAVSFLSSSSSLAVDDDDHSMPIDLESAPEEPVVEPLIPEAAPAPVSKADDVDAATVDAEQLIVVNPPRKTIDIIAPSPSLAEAPTLHQITKAKSAASSVASGSSSRALSPDENLAVEKRPPQKPRVREEGGKPLREQVHNSEVLTAAHSKPEGKKKGKKQVVQGSAASGLASSSGSLSSKRKAEGGEGSDGVVPAKKRKQGTSTSGTGGDNIASSSTAKASKKSSAARHETDDEDADDALPQPPSKSTSAKSRKRRAEKDLKEPRVSQPKKRSQQAFALESPQKGGEQSQVVVEEEGDAEMKGMIIECMATSRASSMPVSLVARTVMQAHPRLKAEKTEKEWRRVIGRVLVNGMAGRGSGVFGKVDSSGKDDSDRPLEAQWFYVPEMDEDQDRAALIRSMMPRPGKRSVTKQYKQYYWRPLDKISRWDPEDEL</sequence>
<feature type="compositionally biased region" description="Low complexity" evidence="1">
    <location>
        <begin position="52"/>
        <end position="62"/>
    </location>
</feature>
<feature type="compositionally biased region" description="Acidic residues" evidence="1">
    <location>
        <begin position="173"/>
        <end position="186"/>
    </location>
</feature>
<accession>A0A8H6IFH0</accession>
<feature type="compositionally biased region" description="Basic and acidic residues" evidence="1">
    <location>
        <begin position="486"/>
        <end position="510"/>
    </location>
</feature>
<keyword evidence="3" id="KW-1185">Reference proteome</keyword>
<reference evidence="2 3" key="1">
    <citation type="submission" date="2020-07" db="EMBL/GenBank/DDBJ databases">
        <title>Comparative genomics of pyrophilous fungi reveals a link between fire events and developmental genes.</title>
        <authorList>
            <consortium name="DOE Joint Genome Institute"/>
            <person name="Steindorff A.S."/>
            <person name="Carver A."/>
            <person name="Calhoun S."/>
            <person name="Stillman K."/>
            <person name="Liu H."/>
            <person name="Lipzen A."/>
            <person name="Pangilinan J."/>
            <person name="Labutti K."/>
            <person name="Bruns T.D."/>
            <person name="Grigoriev I.V."/>
        </authorList>
    </citation>
    <scope>NUCLEOTIDE SEQUENCE [LARGE SCALE GENOMIC DNA]</scope>
    <source>
        <strain evidence="2 3">CBS 144469</strain>
    </source>
</reference>
<feature type="region of interest" description="Disordered" evidence="1">
    <location>
        <begin position="25"/>
        <end position="68"/>
    </location>
</feature>
<feature type="region of interest" description="Disordered" evidence="1">
    <location>
        <begin position="461"/>
        <end position="662"/>
    </location>
</feature>
<organism evidence="2 3">
    <name type="scientific">Ephemerocybe angulata</name>
    <dbReference type="NCBI Taxonomy" id="980116"/>
    <lineage>
        <taxon>Eukaryota</taxon>
        <taxon>Fungi</taxon>
        <taxon>Dikarya</taxon>
        <taxon>Basidiomycota</taxon>
        <taxon>Agaricomycotina</taxon>
        <taxon>Agaricomycetes</taxon>
        <taxon>Agaricomycetidae</taxon>
        <taxon>Agaricales</taxon>
        <taxon>Agaricineae</taxon>
        <taxon>Psathyrellaceae</taxon>
        <taxon>Ephemerocybe</taxon>
    </lineage>
</organism>
<name>A0A8H6IFH0_9AGAR</name>
<feature type="compositionally biased region" description="Basic and acidic residues" evidence="1">
    <location>
        <begin position="263"/>
        <end position="277"/>
    </location>
</feature>
<feature type="region of interest" description="Disordered" evidence="1">
    <location>
        <begin position="206"/>
        <end position="347"/>
    </location>
</feature>
<comment type="caution">
    <text evidence="2">The sequence shown here is derived from an EMBL/GenBank/DDBJ whole genome shotgun (WGS) entry which is preliminary data.</text>
</comment>